<feature type="transmembrane region" description="Helical" evidence="13">
    <location>
        <begin position="12"/>
        <end position="30"/>
    </location>
</feature>
<proteinExistence type="inferred from homology"/>
<dbReference type="GO" id="GO:0042910">
    <property type="term" value="F:xenobiotic transmembrane transporter activity"/>
    <property type="evidence" value="ECO:0007669"/>
    <property type="project" value="InterPro"/>
</dbReference>
<feature type="transmembrane region" description="Helical" evidence="13">
    <location>
        <begin position="249"/>
        <end position="275"/>
    </location>
</feature>
<dbReference type="NCBIfam" id="TIGR00797">
    <property type="entry name" value="matE"/>
    <property type="match status" value="1"/>
</dbReference>
<evidence type="ECO:0000313" key="14">
    <source>
        <dbReference type="EMBL" id="CDF57189.1"/>
    </source>
</evidence>
<dbReference type="GO" id="GO:0015297">
    <property type="term" value="F:antiporter activity"/>
    <property type="evidence" value="ECO:0007669"/>
    <property type="project" value="UniProtKB-KW"/>
</dbReference>
<dbReference type="OrthoDB" id="9776324at2"/>
<evidence type="ECO:0000256" key="9">
    <source>
        <dbReference type="ARBA" id="ARBA00022989"/>
    </source>
</evidence>
<dbReference type="eggNOG" id="COG0534">
    <property type="taxonomic scope" value="Bacteria"/>
</dbReference>
<protein>
    <recommendedName>
        <fullName evidence="4">Probable multidrug resistance protein NorM</fullName>
    </recommendedName>
    <alternativeName>
        <fullName evidence="12">Multidrug-efflux transporter</fullName>
    </alternativeName>
</protein>
<evidence type="ECO:0000256" key="2">
    <source>
        <dbReference type="ARBA" id="ARBA00004651"/>
    </source>
</evidence>
<feature type="transmembrane region" description="Helical" evidence="13">
    <location>
        <begin position="133"/>
        <end position="157"/>
    </location>
</feature>
<evidence type="ECO:0000256" key="13">
    <source>
        <dbReference type="SAM" id="Phobius"/>
    </source>
</evidence>
<evidence type="ECO:0000256" key="4">
    <source>
        <dbReference type="ARBA" id="ARBA00020268"/>
    </source>
</evidence>
<keyword evidence="9 13" id="KW-1133">Transmembrane helix</keyword>
<evidence type="ECO:0000256" key="11">
    <source>
        <dbReference type="ARBA" id="ARBA00023136"/>
    </source>
</evidence>
<evidence type="ECO:0000313" key="15">
    <source>
        <dbReference type="Proteomes" id="UP000014923"/>
    </source>
</evidence>
<accession>R7RMC9</accession>
<comment type="similarity">
    <text evidence="3">Belongs to the multi antimicrobial extrusion (MATE) (TC 2.A.66.1) family.</text>
</comment>
<feature type="transmembrane region" description="Helical" evidence="13">
    <location>
        <begin position="315"/>
        <end position="334"/>
    </location>
</feature>
<dbReference type="EMBL" id="CAVN010000085">
    <property type="protein sequence ID" value="CDF57189.1"/>
    <property type="molecule type" value="Genomic_DNA"/>
</dbReference>
<evidence type="ECO:0000256" key="5">
    <source>
        <dbReference type="ARBA" id="ARBA00022448"/>
    </source>
</evidence>
<dbReference type="GO" id="GO:0005886">
    <property type="term" value="C:plasma membrane"/>
    <property type="evidence" value="ECO:0007669"/>
    <property type="project" value="UniProtKB-SubCell"/>
</dbReference>
<dbReference type="InterPro" id="IPR050222">
    <property type="entry name" value="MATE_MdtK"/>
</dbReference>
<sequence>MRDLTKGNEAKQIVYFAIPMLLGNLLQTLYNTVDSIWVGKGVGEKGLAAVTVSFPIMFMLISLIMGITMGSSIVISQYFGAKDYENVTKSINTTLYFLLISSIVVTVLGIAVSKPILILINTSKDILNEANNYLVIMFLGIIFMFGYNGVTAILRGLGDSKTPLYFLLIATIINIILDPIFIFAFKLGVVGAAVATVIAQAVSFIFSINYINRKHELFKIKLSKIKEADKDLLKKIIKIGIPMGIQQTLVSLAMVFLNSIINLFGVDAMAAYGAAGRIDSFMSMPIMSLSAAVSSFTGQNLGANKKDRVVKGFRATLVIAVGISILIAMLAIIFSSQLISIFNTKKEVIDYGIGYLKIVGMFYFTFAIMFIVSGVIRGSGDTMVPMLTTLIGLWGVRVPLAQYLSKKIGIEGVWWSIGIGWVIGSTLNYIYYKTGRWEKKVVIKKPAKI</sequence>
<dbReference type="AlphaFoldDB" id="R7RMC9"/>
<comment type="caution">
    <text evidence="14">The sequence shown here is derived from an EMBL/GenBank/DDBJ whole genome shotgun (WGS) entry which is preliminary data.</text>
</comment>
<evidence type="ECO:0000256" key="12">
    <source>
        <dbReference type="ARBA" id="ARBA00031636"/>
    </source>
</evidence>
<dbReference type="CDD" id="cd13138">
    <property type="entry name" value="MATE_yoeA_like"/>
    <property type="match status" value="1"/>
</dbReference>
<dbReference type="InterPro" id="IPR048279">
    <property type="entry name" value="MdtK-like"/>
</dbReference>
<reference evidence="14" key="1">
    <citation type="submission" date="2013-03" db="EMBL/GenBank/DDBJ databases">
        <title>Draft genome sequence of the hydrogen-ethanol-producing anaerobic alkalithermophilic Caloramator celere.</title>
        <authorList>
            <person name="Ciranna A."/>
            <person name="Larjo A."/>
            <person name="Kivisto A."/>
            <person name="Santala V."/>
            <person name="Roos C."/>
            <person name="Karp M."/>
        </authorList>
    </citation>
    <scope>NUCLEOTIDE SEQUENCE [LARGE SCALE GENOMIC DNA]</scope>
    <source>
        <strain evidence="14">DSM 8682</strain>
    </source>
</reference>
<feature type="transmembrane region" description="Helical" evidence="13">
    <location>
        <begin position="383"/>
        <end position="400"/>
    </location>
</feature>
<evidence type="ECO:0000256" key="7">
    <source>
        <dbReference type="ARBA" id="ARBA00022475"/>
    </source>
</evidence>
<comment type="subcellular location">
    <subcellularLocation>
        <location evidence="2">Cell membrane</location>
        <topology evidence="2">Multi-pass membrane protein</topology>
    </subcellularLocation>
</comment>
<feature type="transmembrane region" description="Helical" evidence="13">
    <location>
        <begin position="50"/>
        <end position="75"/>
    </location>
</feature>
<keyword evidence="7" id="KW-1003">Cell membrane</keyword>
<feature type="transmembrane region" description="Helical" evidence="13">
    <location>
        <begin position="190"/>
        <end position="211"/>
    </location>
</feature>
<gene>
    <name evidence="14" type="ORF">TCEL_00084</name>
</gene>
<evidence type="ECO:0000256" key="3">
    <source>
        <dbReference type="ARBA" id="ARBA00010199"/>
    </source>
</evidence>
<dbReference type="Pfam" id="PF01554">
    <property type="entry name" value="MatE"/>
    <property type="match status" value="2"/>
</dbReference>
<dbReference type="HOGENOM" id="CLU_012893_5_0_9"/>
<keyword evidence="15" id="KW-1185">Reference proteome</keyword>
<keyword evidence="11 13" id="KW-0472">Membrane</keyword>
<keyword evidence="6" id="KW-0050">Antiport</keyword>
<keyword evidence="10" id="KW-0406">Ion transport</keyword>
<dbReference type="PANTHER" id="PTHR43298">
    <property type="entry name" value="MULTIDRUG RESISTANCE PROTEIN NORM-RELATED"/>
    <property type="match status" value="1"/>
</dbReference>
<dbReference type="Proteomes" id="UP000014923">
    <property type="component" value="Unassembled WGS sequence"/>
</dbReference>
<evidence type="ECO:0000256" key="1">
    <source>
        <dbReference type="ARBA" id="ARBA00003408"/>
    </source>
</evidence>
<feature type="transmembrane region" description="Helical" evidence="13">
    <location>
        <begin position="412"/>
        <end position="431"/>
    </location>
</feature>
<organism evidence="14 15">
    <name type="scientific">Thermobrachium celere DSM 8682</name>
    <dbReference type="NCBI Taxonomy" id="941824"/>
    <lineage>
        <taxon>Bacteria</taxon>
        <taxon>Bacillati</taxon>
        <taxon>Bacillota</taxon>
        <taxon>Clostridia</taxon>
        <taxon>Eubacteriales</taxon>
        <taxon>Clostridiaceae</taxon>
        <taxon>Thermobrachium</taxon>
    </lineage>
</organism>
<dbReference type="GO" id="GO:0006811">
    <property type="term" value="P:monoatomic ion transport"/>
    <property type="evidence" value="ECO:0007669"/>
    <property type="project" value="UniProtKB-KW"/>
</dbReference>
<evidence type="ECO:0000256" key="6">
    <source>
        <dbReference type="ARBA" id="ARBA00022449"/>
    </source>
</evidence>
<keyword evidence="8 13" id="KW-0812">Transmembrane</keyword>
<dbReference type="InterPro" id="IPR002528">
    <property type="entry name" value="MATE_fam"/>
</dbReference>
<feature type="transmembrane region" description="Helical" evidence="13">
    <location>
        <begin position="164"/>
        <end position="184"/>
    </location>
</feature>
<evidence type="ECO:0000256" key="10">
    <source>
        <dbReference type="ARBA" id="ARBA00023065"/>
    </source>
</evidence>
<comment type="function">
    <text evidence="1">Multidrug efflux pump.</text>
</comment>
<dbReference type="RefSeq" id="WP_018660123.1">
    <property type="nucleotide sequence ID" value="NZ_HF952018.1"/>
</dbReference>
<name>R7RMC9_9CLOT</name>
<evidence type="ECO:0000256" key="8">
    <source>
        <dbReference type="ARBA" id="ARBA00022692"/>
    </source>
</evidence>
<feature type="transmembrane region" description="Helical" evidence="13">
    <location>
        <begin position="354"/>
        <end position="376"/>
    </location>
</feature>
<dbReference type="PANTHER" id="PTHR43298:SF2">
    <property type="entry name" value="FMN_FAD EXPORTER YEEO-RELATED"/>
    <property type="match status" value="1"/>
</dbReference>
<feature type="transmembrane region" description="Helical" evidence="13">
    <location>
        <begin position="95"/>
        <end position="113"/>
    </location>
</feature>
<keyword evidence="5" id="KW-0813">Transport</keyword>
<dbReference type="PIRSF" id="PIRSF006603">
    <property type="entry name" value="DinF"/>
    <property type="match status" value="1"/>
</dbReference>
<feature type="transmembrane region" description="Helical" evidence="13">
    <location>
        <begin position="281"/>
        <end position="303"/>
    </location>
</feature>